<dbReference type="EMBL" id="JADGJD010000091">
    <property type="protein sequence ID" value="KAJ3055186.1"/>
    <property type="molecule type" value="Genomic_DNA"/>
</dbReference>
<protein>
    <recommendedName>
        <fullName evidence="4">Lytic polysaccharide monooxygenase 9</fullName>
    </recommendedName>
</protein>
<gene>
    <name evidence="2" type="ORF">HK097_011262</name>
</gene>
<dbReference type="AlphaFoldDB" id="A0AAD5SIA3"/>
<keyword evidence="1" id="KW-0732">Signal</keyword>
<keyword evidence="3" id="KW-1185">Reference proteome</keyword>
<dbReference type="Gene3D" id="2.70.50.70">
    <property type="match status" value="1"/>
</dbReference>
<reference evidence="2" key="1">
    <citation type="submission" date="2020-05" db="EMBL/GenBank/DDBJ databases">
        <title>Phylogenomic resolution of chytrid fungi.</title>
        <authorList>
            <person name="Stajich J.E."/>
            <person name="Amses K."/>
            <person name="Simmons R."/>
            <person name="Seto K."/>
            <person name="Myers J."/>
            <person name="Bonds A."/>
            <person name="Quandt C.A."/>
            <person name="Barry K."/>
            <person name="Liu P."/>
            <person name="Grigoriev I."/>
            <person name="Longcore J.E."/>
            <person name="James T.Y."/>
        </authorList>
    </citation>
    <scope>NUCLEOTIDE SEQUENCE</scope>
    <source>
        <strain evidence="2">JEL0318</strain>
    </source>
</reference>
<evidence type="ECO:0000313" key="3">
    <source>
        <dbReference type="Proteomes" id="UP001212841"/>
    </source>
</evidence>
<comment type="caution">
    <text evidence="2">The sequence shown here is derived from an EMBL/GenBank/DDBJ whole genome shotgun (WGS) entry which is preliminary data.</text>
</comment>
<accession>A0AAD5SIA3</accession>
<feature type="chain" id="PRO_5042208819" description="Lytic polysaccharide monooxygenase 9" evidence="1">
    <location>
        <begin position="20"/>
        <end position="290"/>
    </location>
</feature>
<evidence type="ECO:0000256" key="1">
    <source>
        <dbReference type="SAM" id="SignalP"/>
    </source>
</evidence>
<evidence type="ECO:0008006" key="4">
    <source>
        <dbReference type="Google" id="ProtNLM"/>
    </source>
</evidence>
<organism evidence="2 3">
    <name type="scientific">Rhizophlyctis rosea</name>
    <dbReference type="NCBI Taxonomy" id="64517"/>
    <lineage>
        <taxon>Eukaryota</taxon>
        <taxon>Fungi</taxon>
        <taxon>Fungi incertae sedis</taxon>
        <taxon>Chytridiomycota</taxon>
        <taxon>Chytridiomycota incertae sedis</taxon>
        <taxon>Chytridiomycetes</taxon>
        <taxon>Rhizophlyctidales</taxon>
        <taxon>Rhizophlyctidaceae</taxon>
        <taxon>Rhizophlyctis</taxon>
    </lineage>
</organism>
<feature type="signal peptide" evidence="1">
    <location>
        <begin position="1"/>
        <end position="19"/>
    </location>
</feature>
<dbReference type="Proteomes" id="UP001212841">
    <property type="component" value="Unassembled WGS sequence"/>
</dbReference>
<sequence length="290" mass="30238">MSNTFTALLLAALLTGSNAHSFVTKPVPRGSNPIGAGCGAGLGCKGPCDSPKTNSLFNQQWVTPPTVQRGQNLPIEWFRANHPGGFVRLAIAPLDQSDTWSAFNNAKGTTYFCFERGCGPTNPSTPNGTGDGTCKGQFTIPSHLADGRYTIQWLWFGGGTLFGQQNLGFGEYYACTDVSIKGGAAVTSTLPPTKYAGGDFSTGFSSGVCKYWSSNKVGDCSFPGRAVGSPEIACSTGASRTGKPYPFAAVTGLPSSASVKLAVPKVDAPSTSTKTKKKKIVTVVVKKVKA</sequence>
<proteinExistence type="predicted"/>
<evidence type="ECO:0000313" key="2">
    <source>
        <dbReference type="EMBL" id="KAJ3055186.1"/>
    </source>
</evidence>
<name>A0AAD5SIA3_9FUNG</name>